<dbReference type="CDD" id="cd13925">
    <property type="entry name" value="RPF"/>
    <property type="match status" value="1"/>
</dbReference>
<keyword evidence="4" id="KW-0732">Signal</keyword>
<reference evidence="7" key="1">
    <citation type="journal article" date="2019" name="Int. J. Syst. Evol. Microbiol.">
        <title>The Global Catalogue of Microorganisms (GCM) 10K type strain sequencing project: providing services to taxonomists for standard genome sequencing and annotation.</title>
        <authorList>
            <consortium name="The Broad Institute Genomics Platform"/>
            <consortium name="The Broad Institute Genome Sequencing Center for Infectious Disease"/>
            <person name="Wu L."/>
            <person name="Ma J."/>
        </authorList>
    </citation>
    <scope>NUCLEOTIDE SEQUENCE [LARGE SCALE GENOMIC DNA]</scope>
    <source>
        <strain evidence="7">JCM 17906</strain>
    </source>
</reference>
<keyword evidence="2" id="KW-0378">Hydrolase</keyword>
<dbReference type="EMBL" id="BAABGT010000086">
    <property type="protein sequence ID" value="GAA4554858.1"/>
    <property type="molecule type" value="Genomic_DNA"/>
</dbReference>
<protein>
    <recommendedName>
        <fullName evidence="5">Resuscitation-promoting factor core lysozyme-like domain-containing protein</fullName>
    </recommendedName>
</protein>
<name>A0ABP8RYS7_9PSEU</name>
<feature type="region of interest" description="Disordered" evidence="3">
    <location>
        <begin position="421"/>
        <end position="572"/>
    </location>
</feature>
<dbReference type="SUPFAM" id="SSF53955">
    <property type="entry name" value="Lysozyme-like"/>
    <property type="match status" value="1"/>
</dbReference>
<feature type="domain" description="Resuscitation-promoting factor core lysozyme-like" evidence="5">
    <location>
        <begin position="572"/>
        <end position="646"/>
    </location>
</feature>
<evidence type="ECO:0000256" key="1">
    <source>
        <dbReference type="ARBA" id="ARBA00010830"/>
    </source>
</evidence>
<feature type="region of interest" description="Disordered" evidence="3">
    <location>
        <begin position="37"/>
        <end position="61"/>
    </location>
</feature>
<feature type="compositionally biased region" description="Low complexity" evidence="3">
    <location>
        <begin position="353"/>
        <end position="383"/>
    </location>
</feature>
<feature type="compositionally biased region" description="Low complexity" evidence="3">
    <location>
        <begin position="262"/>
        <end position="288"/>
    </location>
</feature>
<feature type="compositionally biased region" description="Low complexity" evidence="3">
    <location>
        <begin position="500"/>
        <end position="539"/>
    </location>
</feature>
<feature type="signal peptide" evidence="4">
    <location>
        <begin position="1"/>
        <end position="28"/>
    </location>
</feature>
<feature type="compositionally biased region" description="Low complexity" evidence="3">
    <location>
        <begin position="559"/>
        <end position="571"/>
    </location>
</feature>
<feature type="chain" id="PRO_5045511773" description="Resuscitation-promoting factor core lysozyme-like domain-containing protein" evidence="4">
    <location>
        <begin position="29"/>
        <end position="653"/>
    </location>
</feature>
<dbReference type="Proteomes" id="UP001501598">
    <property type="component" value="Unassembled WGS sequence"/>
</dbReference>
<keyword evidence="7" id="KW-1185">Reference proteome</keyword>
<feature type="compositionally biased region" description="Polar residues" evidence="3">
    <location>
        <begin position="37"/>
        <end position="57"/>
    </location>
</feature>
<dbReference type="Gene3D" id="1.10.530.10">
    <property type="match status" value="1"/>
</dbReference>
<comment type="similarity">
    <text evidence="1">Belongs to the transglycosylase family. Rpf subfamily.</text>
</comment>
<gene>
    <name evidence="6" type="ORF">GCM10023175_53880</name>
</gene>
<comment type="caution">
    <text evidence="6">The sequence shown here is derived from an EMBL/GenBank/DDBJ whole genome shotgun (WGS) entry which is preliminary data.</text>
</comment>
<feature type="region of interest" description="Disordered" evidence="3">
    <location>
        <begin position="209"/>
        <end position="408"/>
    </location>
</feature>
<sequence length="653" mass="63355">MSTPRRAGTVLLIAAALTAGPAAGAAWAEPNLTDGATCTQTTKSGSGVQTADPTGNDGSLDPQVLEQAQELVAQTRALLTTLISSDDPRAAALAEQLRGMGVTPAVASGWRQQAHDVADSLLAQQSPVAQEAAVVLASAGFSPTPADLRGPSAAQAAVERDSPSHAAVSNASLPAMAATAPVSGTQAGATPMSAMSAVLAGATEAAASQSGDGPVQVCGQGPVQGARGSLEDDEASQSEDRGGSSNGGTSADLSDDRAPVGESSSEATAAGSSVGTSPSASSASGEATDGTASQEEGDDSASGGGRTSDSDSAEAWSKDLQALTDELSAQVDDPDAQALAQRLRGRGLDESAEPSSAEPSSADSAPASSTSGAGAASSGTSSAPRSLSPGRSTGPVSSAGAGGASGDLDFEIGQLANELAAAPDDPVAQQLSQALGSAGFAGSEPGGAADRDGGSGSSGSTGSATSSSPGEGVSKPQNDPSSDSGSSSRTGEGGGGGSGEAQSAAASPSSASTGGREAEPTSSETDPESSPSADASPQDSSERESDGVPPTTPGRDNETAPTDQAPAATTDGAVWEQLAECESSGNWAINSGNGYSGGLQFDSSTWKAYGGDAYAPSAAEASREQQIAVAEKLRDDRGGYGAWPACSRKLGLS</sequence>
<dbReference type="Pfam" id="PF06737">
    <property type="entry name" value="Transglycosylas"/>
    <property type="match status" value="1"/>
</dbReference>
<evidence type="ECO:0000256" key="4">
    <source>
        <dbReference type="SAM" id="SignalP"/>
    </source>
</evidence>
<dbReference type="InterPro" id="IPR023346">
    <property type="entry name" value="Lysozyme-like_dom_sf"/>
</dbReference>
<accession>A0ABP8RYS7</accession>
<dbReference type="InterPro" id="IPR010618">
    <property type="entry name" value="RPF"/>
</dbReference>
<evidence type="ECO:0000256" key="2">
    <source>
        <dbReference type="ARBA" id="ARBA00022801"/>
    </source>
</evidence>
<feature type="compositionally biased region" description="Low complexity" evidence="3">
    <location>
        <begin position="460"/>
        <end position="470"/>
    </location>
</feature>
<feature type="compositionally biased region" description="Low complexity" evidence="3">
    <location>
        <begin position="479"/>
        <end position="490"/>
    </location>
</feature>
<evidence type="ECO:0000259" key="5">
    <source>
        <dbReference type="Pfam" id="PF06737"/>
    </source>
</evidence>
<evidence type="ECO:0000313" key="7">
    <source>
        <dbReference type="Proteomes" id="UP001501598"/>
    </source>
</evidence>
<evidence type="ECO:0000313" key="6">
    <source>
        <dbReference type="EMBL" id="GAA4554858.1"/>
    </source>
</evidence>
<organism evidence="6 7">
    <name type="scientific">Pseudonocardia xishanensis</name>
    <dbReference type="NCBI Taxonomy" id="630995"/>
    <lineage>
        <taxon>Bacteria</taxon>
        <taxon>Bacillati</taxon>
        <taxon>Actinomycetota</taxon>
        <taxon>Actinomycetes</taxon>
        <taxon>Pseudonocardiales</taxon>
        <taxon>Pseudonocardiaceae</taxon>
        <taxon>Pseudonocardia</taxon>
    </lineage>
</organism>
<evidence type="ECO:0000256" key="3">
    <source>
        <dbReference type="SAM" id="MobiDB-lite"/>
    </source>
</evidence>
<proteinExistence type="inferred from homology"/>